<name>A0AAD9X3D8_9ROSI</name>
<evidence type="ECO:0000313" key="2">
    <source>
        <dbReference type="Proteomes" id="UP001280121"/>
    </source>
</evidence>
<sequence length="95" mass="11206">MHFPRREENWQSRDNMKWDINIFFGLLNLQQTLEKCQLEDAVRKKEGKQDSRVIPNAHRIKSVLDSDLFLLLTHGPMEEYDSPTKLLEDKSSSFA</sequence>
<reference evidence="1" key="1">
    <citation type="journal article" date="2023" name="Plant J.">
        <title>Genome sequences and population genomics provide insights into the demographic history, inbreeding, and mutation load of two 'living fossil' tree species of Dipteronia.</title>
        <authorList>
            <person name="Feng Y."/>
            <person name="Comes H.P."/>
            <person name="Chen J."/>
            <person name="Zhu S."/>
            <person name="Lu R."/>
            <person name="Zhang X."/>
            <person name="Li P."/>
            <person name="Qiu J."/>
            <person name="Olsen K.M."/>
            <person name="Qiu Y."/>
        </authorList>
    </citation>
    <scope>NUCLEOTIDE SEQUENCE</scope>
    <source>
        <strain evidence="1">KIB01</strain>
    </source>
</reference>
<protein>
    <submittedName>
        <fullName evidence="1">Uncharacterized protein</fullName>
    </submittedName>
</protein>
<proteinExistence type="predicted"/>
<dbReference type="AlphaFoldDB" id="A0AAD9X3D8"/>
<accession>A0AAD9X3D8</accession>
<comment type="caution">
    <text evidence="1">The sequence shown here is derived from an EMBL/GenBank/DDBJ whole genome shotgun (WGS) entry which is preliminary data.</text>
</comment>
<evidence type="ECO:0000313" key="1">
    <source>
        <dbReference type="EMBL" id="KAK2652004.1"/>
    </source>
</evidence>
<keyword evidence="2" id="KW-1185">Reference proteome</keyword>
<gene>
    <name evidence="1" type="ORF">Ddye_011860</name>
</gene>
<dbReference type="EMBL" id="JANJYI010000004">
    <property type="protein sequence ID" value="KAK2652004.1"/>
    <property type="molecule type" value="Genomic_DNA"/>
</dbReference>
<organism evidence="1 2">
    <name type="scientific">Dipteronia dyeriana</name>
    <dbReference type="NCBI Taxonomy" id="168575"/>
    <lineage>
        <taxon>Eukaryota</taxon>
        <taxon>Viridiplantae</taxon>
        <taxon>Streptophyta</taxon>
        <taxon>Embryophyta</taxon>
        <taxon>Tracheophyta</taxon>
        <taxon>Spermatophyta</taxon>
        <taxon>Magnoliopsida</taxon>
        <taxon>eudicotyledons</taxon>
        <taxon>Gunneridae</taxon>
        <taxon>Pentapetalae</taxon>
        <taxon>rosids</taxon>
        <taxon>malvids</taxon>
        <taxon>Sapindales</taxon>
        <taxon>Sapindaceae</taxon>
        <taxon>Hippocastanoideae</taxon>
        <taxon>Acereae</taxon>
        <taxon>Dipteronia</taxon>
    </lineage>
</organism>
<dbReference type="Proteomes" id="UP001280121">
    <property type="component" value="Unassembled WGS sequence"/>
</dbReference>